<protein>
    <submittedName>
        <fullName evidence="2">Uncharacterized protein</fullName>
    </submittedName>
</protein>
<dbReference type="EMBL" id="OOIL02000215">
    <property type="protein sequence ID" value="VFQ61986.1"/>
    <property type="molecule type" value="Genomic_DNA"/>
</dbReference>
<name>A0A484KJ44_9ASTE</name>
<dbReference type="Proteomes" id="UP000595140">
    <property type="component" value="Unassembled WGS sequence"/>
</dbReference>
<accession>A0A484KJ44</accession>
<dbReference type="AlphaFoldDB" id="A0A484KJ44"/>
<evidence type="ECO:0000313" key="3">
    <source>
        <dbReference type="Proteomes" id="UP000595140"/>
    </source>
</evidence>
<feature type="region of interest" description="Disordered" evidence="1">
    <location>
        <begin position="27"/>
        <end position="87"/>
    </location>
</feature>
<gene>
    <name evidence="2" type="ORF">CCAM_LOCUS3762</name>
</gene>
<organism evidence="2 3">
    <name type="scientific">Cuscuta campestris</name>
    <dbReference type="NCBI Taxonomy" id="132261"/>
    <lineage>
        <taxon>Eukaryota</taxon>
        <taxon>Viridiplantae</taxon>
        <taxon>Streptophyta</taxon>
        <taxon>Embryophyta</taxon>
        <taxon>Tracheophyta</taxon>
        <taxon>Spermatophyta</taxon>
        <taxon>Magnoliopsida</taxon>
        <taxon>eudicotyledons</taxon>
        <taxon>Gunneridae</taxon>
        <taxon>Pentapetalae</taxon>
        <taxon>asterids</taxon>
        <taxon>lamiids</taxon>
        <taxon>Solanales</taxon>
        <taxon>Convolvulaceae</taxon>
        <taxon>Cuscuteae</taxon>
        <taxon>Cuscuta</taxon>
        <taxon>Cuscuta subgen. Grammica</taxon>
        <taxon>Cuscuta sect. Cleistogrammica</taxon>
    </lineage>
</organism>
<evidence type="ECO:0000256" key="1">
    <source>
        <dbReference type="SAM" id="MobiDB-lite"/>
    </source>
</evidence>
<evidence type="ECO:0000313" key="2">
    <source>
        <dbReference type="EMBL" id="VFQ61986.1"/>
    </source>
</evidence>
<keyword evidence="3" id="KW-1185">Reference proteome</keyword>
<proteinExistence type="predicted"/>
<reference evidence="2 3" key="1">
    <citation type="submission" date="2018-04" db="EMBL/GenBank/DDBJ databases">
        <authorList>
            <person name="Vogel A."/>
        </authorList>
    </citation>
    <scope>NUCLEOTIDE SEQUENCE [LARGE SCALE GENOMIC DNA]</scope>
</reference>
<feature type="compositionally biased region" description="Basic residues" evidence="1">
    <location>
        <begin position="38"/>
        <end position="55"/>
    </location>
</feature>
<sequence>MSTSLLCGKSSPAKANSLALIFPFHIESGSSQTPKPKHEWKLKKKSPRERRRRPPARSTAAESSHCLPDAASLETLQPPGPGVQVWR</sequence>